<evidence type="ECO:0000256" key="4">
    <source>
        <dbReference type="SAM" id="MobiDB-lite"/>
    </source>
</evidence>
<reference evidence="5 6" key="1">
    <citation type="submission" date="2024-06" db="EMBL/GenBank/DDBJ databases">
        <title>The Natural Products Discovery Center: Release of the First 8490 Sequenced Strains for Exploring Actinobacteria Biosynthetic Diversity.</title>
        <authorList>
            <person name="Kalkreuter E."/>
            <person name="Kautsar S.A."/>
            <person name="Yang D."/>
            <person name="Bader C.D."/>
            <person name="Teijaro C.N."/>
            <person name="Fluegel L."/>
            <person name="Davis C.M."/>
            <person name="Simpson J.R."/>
            <person name="Lauterbach L."/>
            <person name="Steele A.D."/>
            <person name="Gui C."/>
            <person name="Meng S."/>
            <person name="Li G."/>
            <person name="Viehrig K."/>
            <person name="Ye F."/>
            <person name="Su P."/>
            <person name="Kiefer A.F."/>
            <person name="Nichols A."/>
            <person name="Cepeda A.J."/>
            <person name="Yan W."/>
            <person name="Fan B."/>
            <person name="Jiang Y."/>
            <person name="Adhikari A."/>
            <person name="Zheng C.-J."/>
            <person name="Schuster L."/>
            <person name="Cowan T.M."/>
            <person name="Smanski M.J."/>
            <person name="Chevrette M.G."/>
            <person name="De Carvalho L.P.S."/>
            <person name="Shen B."/>
        </authorList>
    </citation>
    <scope>NUCLEOTIDE SEQUENCE [LARGE SCALE GENOMIC DNA]</scope>
    <source>
        <strain evidence="5 6">NPDC047833</strain>
    </source>
</reference>
<feature type="compositionally biased region" description="Low complexity" evidence="4">
    <location>
        <begin position="471"/>
        <end position="485"/>
    </location>
</feature>
<sequence length="491" mass="52987">MSLSAFPGFPAFPAHGTAPPSDPAATPTPAESAAYITSLGKPTAAEVLDRCRARGRVAIQPRCGVGGHEEMKALLATLEAEAAPDILTLTIDSHTRLLRFEEALRTLNLRPADLNGYPMVAHGWRRGRELNELIEAPLEIRHGSPDARILFDVSVASGITSFEGGGISYNLPYSKAVPLAESLGAWQDVDRRCGELAEHGVVIDRELFGTLTAVLVPPSISLAISVLEAVLAARAGVRCISVAYPQGGHLAQDVAALRSIPVLAERYLPAGVTVHAVLHEFMGVFPRQRDNAEDLIFYGALVARLGGASKLITKTHQEAYGIPDTAANVEGLRLADRANSPLLDFITVDDDQVQREMTWILDEVADLVEPLLERADLIEAIIEAFAEGRLDIPFSASRYARSDLIPRRDPSGAIRYLSTGELPFSSAHVRRNTEQLHAVDGPDPALDALMRGLTGDINHFRHVFQEEEPAAPRSAPRPVSAARTPPTEEPI</sequence>
<dbReference type="Gene3D" id="3.20.20.240">
    <property type="entry name" value="Methylmalonyl-CoA mutase"/>
    <property type="match status" value="1"/>
</dbReference>
<keyword evidence="3" id="KW-0170">Cobalt</keyword>
<keyword evidence="2" id="KW-0413">Isomerase</keyword>
<evidence type="ECO:0000313" key="6">
    <source>
        <dbReference type="Proteomes" id="UP001553843"/>
    </source>
</evidence>
<dbReference type="InterPro" id="IPR016176">
    <property type="entry name" value="Cbl-dep_enz_cat"/>
</dbReference>
<keyword evidence="6" id="KW-1185">Reference proteome</keyword>
<comment type="caution">
    <text evidence="5">The sequence shown here is derived from an EMBL/GenBank/DDBJ whole genome shotgun (WGS) entry which is preliminary data.</text>
</comment>
<keyword evidence="1" id="KW-0846">Cobalamin</keyword>
<protein>
    <submittedName>
        <fullName evidence="5">Methylaspartate mutase</fullName>
    </submittedName>
</protein>
<dbReference type="RefSeq" id="WP_359776523.1">
    <property type="nucleotide sequence ID" value="NZ_JBEYRR010000003.1"/>
</dbReference>
<name>A0ABV3LPN0_9ACTN</name>
<accession>A0ABV3LPN0</accession>
<dbReference type="SUPFAM" id="SSF51703">
    <property type="entry name" value="Cobalamin (vitamin B12)-dependent enzymes"/>
    <property type="match status" value="1"/>
</dbReference>
<dbReference type="EMBL" id="JBEYRS010000001">
    <property type="protein sequence ID" value="MEW2360934.1"/>
    <property type="molecule type" value="Genomic_DNA"/>
</dbReference>
<evidence type="ECO:0000256" key="3">
    <source>
        <dbReference type="ARBA" id="ARBA00023285"/>
    </source>
</evidence>
<dbReference type="Proteomes" id="UP001553843">
    <property type="component" value="Unassembled WGS sequence"/>
</dbReference>
<dbReference type="InterPro" id="IPR006396">
    <property type="entry name" value="Glu_mut_E"/>
</dbReference>
<evidence type="ECO:0000256" key="2">
    <source>
        <dbReference type="ARBA" id="ARBA00023235"/>
    </source>
</evidence>
<dbReference type="PIRSF" id="PIRSF001495">
    <property type="entry name" value="Met_asp_mut_epsi"/>
    <property type="match status" value="1"/>
</dbReference>
<gene>
    <name evidence="5" type="ORF">AB0887_03010</name>
</gene>
<dbReference type="Pfam" id="PF06368">
    <property type="entry name" value="Met_asp_mut_E"/>
    <property type="match status" value="1"/>
</dbReference>
<organism evidence="5 6">
    <name type="scientific">Streptomyces huasconensis</name>
    <dbReference type="NCBI Taxonomy" id="1854574"/>
    <lineage>
        <taxon>Bacteria</taxon>
        <taxon>Bacillati</taxon>
        <taxon>Actinomycetota</taxon>
        <taxon>Actinomycetes</taxon>
        <taxon>Kitasatosporales</taxon>
        <taxon>Streptomycetaceae</taxon>
        <taxon>Streptomyces</taxon>
    </lineage>
</organism>
<evidence type="ECO:0000256" key="1">
    <source>
        <dbReference type="ARBA" id="ARBA00022628"/>
    </source>
</evidence>
<feature type="region of interest" description="Disordered" evidence="4">
    <location>
        <begin position="467"/>
        <end position="491"/>
    </location>
</feature>
<proteinExistence type="predicted"/>
<evidence type="ECO:0000313" key="5">
    <source>
        <dbReference type="EMBL" id="MEW2360934.1"/>
    </source>
</evidence>